<dbReference type="OrthoDB" id="432234at2759"/>
<keyword evidence="1" id="KW-0067">ATP-binding</keyword>
<dbReference type="GO" id="GO:0006281">
    <property type="term" value="P:DNA repair"/>
    <property type="evidence" value="ECO:0007669"/>
    <property type="project" value="UniProtKB-KW"/>
</dbReference>
<feature type="domain" description="DNA helicase Pif1-like DEAD-box helicase" evidence="2">
    <location>
        <begin position="426"/>
        <end position="590"/>
    </location>
</feature>
<evidence type="ECO:0000313" key="4">
    <source>
        <dbReference type="Proteomes" id="UP000284706"/>
    </source>
</evidence>
<evidence type="ECO:0000256" key="1">
    <source>
        <dbReference type="RuleBase" id="RU363044"/>
    </source>
</evidence>
<dbReference type="InParanoid" id="A0A409YMB4"/>
<name>A0A409YMB4_9AGAR</name>
<proteinExistence type="inferred from homology"/>
<dbReference type="InterPro" id="IPR027417">
    <property type="entry name" value="P-loop_NTPase"/>
</dbReference>
<dbReference type="GO" id="GO:0000723">
    <property type="term" value="P:telomere maintenance"/>
    <property type="evidence" value="ECO:0007669"/>
    <property type="project" value="InterPro"/>
</dbReference>
<keyword evidence="1" id="KW-0233">DNA recombination</keyword>
<dbReference type="InterPro" id="IPR010285">
    <property type="entry name" value="DNA_helicase_pif1-like_DEAD"/>
</dbReference>
<feature type="non-terminal residue" evidence="3">
    <location>
        <position position="1"/>
    </location>
</feature>
<sequence length="884" mass="99076">AQKQARTPRPSAKLGYINCLPSKIGPWTYTFNQQVMSYLVGGGDCYTSERFQNIHLTAFLKHLTIEDKDSSSGGENIAHDEGDDVYVSVDQDGARVDSQVLDYIYRPSYEPYASMVLYDFVARTTKMKEKNKENLVNSAQAFSSWKHPQRGTHRVCMRSKPVLPVMLGPSLPSKKTSEQTVDSWAKHVLMLFKPWRCVHDLKTRGQSWSNAYDTYESEGLQTRHAKIIQNMQLLTECADARFTHAKAFVAPDQSDPLEAKNNDGDEMPSELQDVDEDIQQWKSKFCSDAFARLEERSSDTRDCNTRDGEEDHELKDLVGRDVLDALEACMRDVSHEANPNVEDRDMEDALQVTQEDIAIHNAIMQRKRKRALAEEHDDFIEPISSKRRIDAPFVDIGTVPIYAGTKSSTYEKILVSVVSEMKLESNKEQLEAFLTVAKHVGERDPDQLLMFVSGVGGTGKSHVIKSIVKLFERINRRRSLLIGAPTGSAAILIGGSTLHSLILESPNTDAKKNVSKLTRIWKGVLYLIIDEVSMISAKFLSKLSEALKQAMGDNPRRSSQIFGGVHVIFMGDFCQLKPAIDKPVFSSEIASGLVDFTPGEAEISALNGIFIWRQITHVIELRIGKCLSPNSDPVANTDDYRYLMSRLLTNILGTRSLRDNLNATLATFHASRLKKVVHLYFSRDSAGRRSVPAGSAEILWKLNSTHVRDALGCLPLFEGMKVMVTENIAFDSKVVNGTEGVVKKIVYDEDEAGRRYATVAYVHVEGIGFQIEGLEKDVVPIFPVRTNITHRTLHTIGLQAKSFSRWQLPLVPAYAYTDYKSQGRTLKRAVVDISSSKGQGVYVMLSRVTSLSGLAILRWFPPSKIYQRPSAELREELARLGLRC</sequence>
<dbReference type="GO" id="GO:0043139">
    <property type="term" value="F:5'-3' DNA helicase activity"/>
    <property type="evidence" value="ECO:0007669"/>
    <property type="project" value="UniProtKB-EC"/>
</dbReference>
<keyword evidence="4" id="KW-1185">Reference proteome</keyword>
<comment type="cofactor">
    <cofactor evidence="1">
        <name>Mg(2+)</name>
        <dbReference type="ChEBI" id="CHEBI:18420"/>
    </cofactor>
</comment>
<dbReference type="InterPro" id="IPR051055">
    <property type="entry name" value="PIF1_helicase"/>
</dbReference>
<dbReference type="Proteomes" id="UP000284706">
    <property type="component" value="Unassembled WGS sequence"/>
</dbReference>
<dbReference type="Gene3D" id="3.40.50.300">
    <property type="entry name" value="P-loop containing nucleotide triphosphate hydrolases"/>
    <property type="match status" value="1"/>
</dbReference>
<dbReference type="GO" id="GO:0005524">
    <property type="term" value="F:ATP binding"/>
    <property type="evidence" value="ECO:0007669"/>
    <property type="project" value="UniProtKB-KW"/>
</dbReference>
<dbReference type="PANTHER" id="PTHR47642">
    <property type="entry name" value="ATP-DEPENDENT DNA HELICASE"/>
    <property type="match status" value="1"/>
</dbReference>
<gene>
    <name evidence="3" type="ORF">CVT26_003810</name>
</gene>
<keyword evidence="1" id="KW-0227">DNA damage</keyword>
<organism evidence="3 4">
    <name type="scientific">Gymnopilus dilepis</name>
    <dbReference type="NCBI Taxonomy" id="231916"/>
    <lineage>
        <taxon>Eukaryota</taxon>
        <taxon>Fungi</taxon>
        <taxon>Dikarya</taxon>
        <taxon>Basidiomycota</taxon>
        <taxon>Agaricomycotina</taxon>
        <taxon>Agaricomycetes</taxon>
        <taxon>Agaricomycetidae</taxon>
        <taxon>Agaricales</taxon>
        <taxon>Agaricineae</taxon>
        <taxon>Hymenogastraceae</taxon>
        <taxon>Gymnopilus</taxon>
    </lineage>
</organism>
<keyword evidence="1" id="KW-0378">Hydrolase</keyword>
<keyword evidence="1" id="KW-0234">DNA repair</keyword>
<evidence type="ECO:0000259" key="2">
    <source>
        <dbReference type="Pfam" id="PF05970"/>
    </source>
</evidence>
<keyword evidence="1" id="KW-0547">Nucleotide-binding</keyword>
<dbReference type="GO" id="GO:0006310">
    <property type="term" value="P:DNA recombination"/>
    <property type="evidence" value="ECO:0007669"/>
    <property type="project" value="UniProtKB-KW"/>
</dbReference>
<dbReference type="SUPFAM" id="SSF52540">
    <property type="entry name" value="P-loop containing nucleoside triphosphate hydrolases"/>
    <property type="match status" value="2"/>
</dbReference>
<dbReference type="STRING" id="231916.A0A409YMB4"/>
<keyword evidence="1" id="KW-0347">Helicase</keyword>
<accession>A0A409YMB4</accession>
<dbReference type="EC" id="5.6.2.3" evidence="1"/>
<evidence type="ECO:0000313" key="3">
    <source>
        <dbReference type="EMBL" id="PPR04170.1"/>
    </source>
</evidence>
<dbReference type="GO" id="GO:0016887">
    <property type="term" value="F:ATP hydrolysis activity"/>
    <property type="evidence" value="ECO:0007669"/>
    <property type="project" value="RHEA"/>
</dbReference>
<dbReference type="AlphaFoldDB" id="A0A409YMB4"/>
<comment type="caution">
    <text evidence="3">The sequence shown here is derived from an EMBL/GenBank/DDBJ whole genome shotgun (WGS) entry which is preliminary data.</text>
</comment>
<comment type="similarity">
    <text evidence="1">Belongs to the helicase family.</text>
</comment>
<dbReference type="Pfam" id="PF05970">
    <property type="entry name" value="PIF1"/>
    <property type="match status" value="1"/>
</dbReference>
<comment type="catalytic activity">
    <reaction evidence="1">
        <text>ATP + H2O = ADP + phosphate + H(+)</text>
        <dbReference type="Rhea" id="RHEA:13065"/>
        <dbReference type="ChEBI" id="CHEBI:15377"/>
        <dbReference type="ChEBI" id="CHEBI:15378"/>
        <dbReference type="ChEBI" id="CHEBI:30616"/>
        <dbReference type="ChEBI" id="CHEBI:43474"/>
        <dbReference type="ChEBI" id="CHEBI:456216"/>
        <dbReference type="EC" id="5.6.2.3"/>
    </reaction>
</comment>
<reference evidence="3 4" key="1">
    <citation type="journal article" date="2018" name="Evol. Lett.">
        <title>Horizontal gene cluster transfer increased hallucinogenic mushroom diversity.</title>
        <authorList>
            <person name="Reynolds H.T."/>
            <person name="Vijayakumar V."/>
            <person name="Gluck-Thaler E."/>
            <person name="Korotkin H.B."/>
            <person name="Matheny P.B."/>
            <person name="Slot J.C."/>
        </authorList>
    </citation>
    <scope>NUCLEOTIDE SEQUENCE [LARGE SCALE GENOMIC DNA]</scope>
    <source>
        <strain evidence="3 4">SRW20</strain>
    </source>
</reference>
<protein>
    <recommendedName>
        <fullName evidence="1">ATP-dependent DNA helicase</fullName>
        <ecNumber evidence="1">5.6.2.3</ecNumber>
    </recommendedName>
</protein>
<dbReference type="EMBL" id="NHYE01000663">
    <property type="protein sequence ID" value="PPR04170.1"/>
    <property type="molecule type" value="Genomic_DNA"/>
</dbReference>